<dbReference type="Gene3D" id="1.50.10.160">
    <property type="match status" value="1"/>
</dbReference>
<dbReference type="FunFam" id="1.50.10.130:FF:000002">
    <property type="entry name" value="Ent-copalyl diphosphate synthase, chloroplastic"/>
    <property type="match status" value="1"/>
</dbReference>
<evidence type="ECO:0000256" key="2">
    <source>
        <dbReference type="ARBA" id="ARBA00022723"/>
    </source>
</evidence>
<dbReference type="PANTHER" id="PTHR31739:SF4">
    <property type="entry name" value="ENT-COPALYL DIPHOSPHATE SYNTHASE, CHLOROPLASTIC"/>
    <property type="match status" value="1"/>
</dbReference>
<dbReference type="SUPFAM" id="SSF48576">
    <property type="entry name" value="Terpenoid synthases"/>
    <property type="match status" value="1"/>
</dbReference>
<proteinExistence type="evidence at transcript level"/>
<evidence type="ECO:0000313" key="6">
    <source>
        <dbReference type="EMBL" id="UPQ49770.1"/>
    </source>
</evidence>
<dbReference type="GO" id="GO:0000287">
    <property type="term" value="F:magnesium ion binding"/>
    <property type="evidence" value="ECO:0007669"/>
    <property type="project" value="InterPro"/>
</dbReference>
<dbReference type="Pfam" id="PF01397">
    <property type="entry name" value="Terpene_synth"/>
    <property type="match status" value="1"/>
</dbReference>
<organism evidence="6">
    <name type="scientific">Phaeoceros carolinianus</name>
    <dbReference type="NCBI Taxonomy" id="185665"/>
    <lineage>
        <taxon>Eukaryota</taxon>
        <taxon>Viridiplantae</taxon>
        <taxon>Streptophyta</taxon>
        <taxon>Embryophyta</taxon>
        <taxon>Anthocerotophyta</taxon>
        <taxon>Anthocerotopsida</taxon>
        <taxon>Notothylidae</taxon>
        <taxon>Notothyladales</taxon>
        <taxon>Notothyladaceae</taxon>
        <taxon>Phaeoceros</taxon>
    </lineage>
</organism>
<dbReference type="CDD" id="cd00684">
    <property type="entry name" value="Terpene_cyclase_plant_C1"/>
    <property type="match status" value="1"/>
</dbReference>
<protein>
    <submittedName>
        <fullName evidence="6">Ent-copalyl diphosphate synthase</fullName>
    </submittedName>
</protein>
<accession>A0A8U0D6M1</accession>
<dbReference type="EMBL" id="OL989431">
    <property type="protein sequence ID" value="UPQ49770.1"/>
    <property type="molecule type" value="mRNA"/>
</dbReference>
<dbReference type="SMR" id="A0A8U0D6M1"/>
<feature type="domain" description="Terpene synthase metal-binding" evidence="5">
    <location>
        <begin position="528"/>
        <end position="763"/>
    </location>
</feature>
<dbReference type="InterPro" id="IPR036965">
    <property type="entry name" value="Terpene_synth_N_sf"/>
</dbReference>
<feature type="domain" description="Terpene synthase N-terminal" evidence="4">
    <location>
        <begin position="250"/>
        <end position="456"/>
    </location>
</feature>
<dbReference type="SFLD" id="SFLDG01014">
    <property type="entry name" value="Terpene_Cyclase_Like_1_N-term"/>
    <property type="match status" value="1"/>
</dbReference>
<dbReference type="GO" id="GO:0010333">
    <property type="term" value="F:terpene synthase activity"/>
    <property type="evidence" value="ECO:0007669"/>
    <property type="project" value="InterPro"/>
</dbReference>
<dbReference type="InterPro" id="IPR008949">
    <property type="entry name" value="Isoprenoid_synthase_dom_sf"/>
</dbReference>
<dbReference type="Gene3D" id="1.50.10.130">
    <property type="entry name" value="Terpene synthase, N-terminal domain"/>
    <property type="match status" value="1"/>
</dbReference>
<dbReference type="InterPro" id="IPR005630">
    <property type="entry name" value="Terpene_synthase_metal-bd"/>
</dbReference>
<dbReference type="Pfam" id="PF03936">
    <property type="entry name" value="Terpene_synth_C"/>
    <property type="match status" value="1"/>
</dbReference>
<keyword evidence="2" id="KW-0479">Metal-binding</keyword>
<comment type="cofactor">
    <cofactor evidence="1">
        <name>Mg(2+)</name>
        <dbReference type="ChEBI" id="CHEBI:18420"/>
    </cofactor>
</comment>
<dbReference type="AlphaFoldDB" id="A0A8U0D6M1"/>
<dbReference type="SUPFAM" id="SSF48239">
    <property type="entry name" value="Terpenoid cyclases/Protein prenyltransferases"/>
    <property type="match status" value="2"/>
</dbReference>
<dbReference type="Gene3D" id="1.10.600.10">
    <property type="entry name" value="Farnesyl Diphosphate Synthase"/>
    <property type="match status" value="1"/>
</dbReference>
<dbReference type="SFLD" id="SFLDG01605">
    <property type="entry name" value="Terpene_Cyclase_Like_1_N-term"/>
    <property type="match status" value="1"/>
</dbReference>
<reference evidence="6" key="1">
    <citation type="journal article" date="2022" name="Proc. Natl. Acad. Sci. U.S.A.">
        <title>Origin and early evolution of the plant terpene synthase family.</title>
        <authorList>
            <person name="Jia Q."/>
            <person name="Brown R."/>
            <person name="Koellner T.G."/>
            <person name="Fu J."/>
            <person name="Chen X."/>
            <person name="Wong G.K.-S."/>
            <person name="Gershenzon J."/>
            <person name="Peters R.J."/>
            <person name="Chen F."/>
        </authorList>
    </citation>
    <scope>NUCLEOTIDE SEQUENCE</scope>
</reference>
<sequence length="820" mass="93122">MAAELGDESLSKRFKLQAAPRTLASSLLDSKAPDLVSQSGWDIDDAEALQDSLASLALVTESGPTPQFLEECISAVRNMFRNMGDGQISISAYDTAWVALVPALDGSGKPQFPRSLEWIVNNQFADGSWGEADLFSAYDRVVNTVACVVALKTWNIGALNVTRGCEFITQNIHKIADEPEDHMPIGFEIVFPAMMEDAKKLGLDLPFDHPITHKILVERERKLKKIPMEVVHKYPSTLLHSLEGLRDLVDWNRLLKLQSKDGSFLCSPSSTACALMYTGDQKCLQYLNNVLEQFDNAVPNVYPVDLFEHMWIVDRLQRLGIAHYFQKEIKVCLDYVYQNWAANGIAWAREAVISDVDDTAMGFRLLRQHGYDVSSDVFLPFHKDDEFFCFAGQSGQAVTGMFNLHRASQTLLPGESLLKSARGFTRSFLEEKWRTNDISDKWIITKDLPGEVEYALTYPFYASLPRVETRAYLDHYGSDDIWIGKSLYKMPYVHNETFLALAKADYQLRQQQYREELEQLFSWSLEHDFEKVSVSKEKVVEDFFSAAANIYEPQLSSARRVWAQSGVLTSILDDYFHTNTGIEELRQFQAAVDSWDPSLIDSENQRQSIIFKGLYNSINAMAAEAFVTQGRDITQHLIGHYKSWIQASLLELEWTEADTVPQWPEYIRNAESAIGLERVMLPAMFFVGDELSDEVLGGDEFKALTQNVNAVGRLLQDIHAHKQGEPTVAQRGNSVAIHIRNHPEKTEEEVVEYLRNTIDANMQELTYATTTSQRSNGSHAYKKLFFHMARLMHFFYRDDAGFTPIPPMEHAKRLLFTPLS</sequence>
<evidence type="ECO:0000259" key="5">
    <source>
        <dbReference type="Pfam" id="PF03936"/>
    </source>
</evidence>
<name>A0A8U0D6M1_9EMBR</name>
<dbReference type="PANTHER" id="PTHR31739">
    <property type="entry name" value="ENT-COPALYL DIPHOSPHATE SYNTHASE, CHLOROPLASTIC"/>
    <property type="match status" value="1"/>
</dbReference>
<evidence type="ECO:0000259" key="4">
    <source>
        <dbReference type="Pfam" id="PF01397"/>
    </source>
</evidence>
<keyword evidence="3" id="KW-0460">Magnesium</keyword>
<dbReference type="InterPro" id="IPR050148">
    <property type="entry name" value="Terpene_synthase-like"/>
</dbReference>
<dbReference type="InterPro" id="IPR001906">
    <property type="entry name" value="Terpene_synth_N"/>
</dbReference>
<evidence type="ECO:0000256" key="3">
    <source>
        <dbReference type="ARBA" id="ARBA00022842"/>
    </source>
</evidence>
<dbReference type="InterPro" id="IPR044814">
    <property type="entry name" value="Terpene_cyclase_plant_C1"/>
</dbReference>
<dbReference type="InterPro" id="IPR008930">
    <property type="entry name" value="Terpenoid_cyclase/PrenylTrfase"/>
</dbReference>
<evidence type="ECO:0000256" key="1">
    <source>
        <dbReference type="ARBA" id="ARBA00001946"/>
    </source>
</evidence>
<dbReference type="GO" id="GO:0016102">
    <property type="term" value="P:diterpenoid biosynthetic process"/>
    <property type="evidence" value="ECO:0007669"/>
    <property type="project" value="InterPro"/>
</dbReference>